<feature type="domain" description="SUF system FeS cluster assembly SufBD core" evidence="1">
    <location>
        <begin position="2"/>
        <end position="59"/>
    </location>
</feature>
<sequence>MVVGENTKSHSQPILQIDANDVRASHGATTGRIDEEQVYYLTSRGLSAEDAQNLIIKGFLGTLLDMVKDEKILKEFNL</sequence>
<proteinExistence type="predicted"/>
<dbReference type="EMBL" id="MEVT01000008">
    <property type="protein sequence ID" value="OGC63195.1"/>
    <property type="molecule type" value="Genomic_DNA"/>
</dbReference>
<reference evidence="2 3" key="1">
    <citation type="journal article" date="2016" name="Nat. Commun.">
        <title>Thousands of microbial genomes shed light on interconnected biogeochemical processes in an aquifer system.</title>
        <authorList>
            <person name="Anantharaman K."/>
            <person name="Brown C.T."/>
            <person name="Hug L.A."/>
            <person name="Sharon I."/>
            <person name="Castelle C.J."/>
            <person name="Probst A.J."/>
            <person name="Thomas B.C."/>
            <person name="Singh A."/>
            <person name="Wilkins M.J."/>
            <person name="Karaoz U."/>
            <person name="Brodie E.L."/>
            <person name="Williams K.H."/>
            <person name="Hubbard S.S."/>
            <person name="Banfield J.F."/>
        </authorList>
    </citation>
    <scope>NUCLEOTIDE SEQUENCE [LARGE SCALE GENOMIC DNA]</scope>
</reference>
<protein>
    <recommendedName>
        <fullName evidence="1">SUF system FeS cluster assembly SufBD core domain-containing protein</fullName>
    </recommendedName>
</protein>
<dbReference type="InterPro" id="IPR000825">
    <property type="entry name" value="SUF_FeS_clus_asmbl_SufBD_core"/>
</dbReference>
<evidence type="ECO:0000313" key="3">
    <source>
        <dbReference type="Proteomes" id="UP000176614"/>
    </source>
</evidence>
<organism evidence="2 3">
    <name type="scientific">candidate division WWE3 bacterium RIFOXYA2_FULL_46_9</name>
    <dbReference type="NCBI Taxonomy" id="1802636"/>
    <lineage>
        <taxon>Bacteria</taxon>
        <taxon>Katanobacteria</taxon>
    </lineage>
</organism>
<dbReference type="SUPFAM" id="SSF101960">
    <property type="entry name" value="Stabilizer of iron transporter SufD"/>
    <property type="match status" value="1"/>
</dbReference>
<name>A0A1F4W1G6_UNCKA</name>
<evidence type="ECO:0000259" key="1">
    <source>
        <dbReference type="Pfam" id="PF01458"/>
    </source>
</evidence>
<dbReference type="Proteomes" id="UP000176614">
    <property type="component" value="Unassembled WGS sequence"/>
</dbReference>
<dbReference type="PANTHER" id="PTHR43575">
    <property type="entry name" value="PROTEIN ABCI7, CHLOROPLASTIC"/>
    <property type="match status" value="1"/>
</dbReference>
<gene>
    <name evidence="2" type="ORF">A2264_00690</name>
</gene>
<accession>A0A1F4W1G6</accession>
<evidence type="ECO:0000313" key="2">
    <source>
        <dbReference type="EMBL" id="OGC63195.1"/>
    </source>
</evidence>
<dbReference type="Pfam" id="PF01458">
    <property type="entry name" value="SUFBD_core"/>
    <property type="match status" value="1"/>
</dbReference>
<dbReference type="GO" id="GO:0016226">
    <property type="term" value="P:iron-sulfur cluster assembly"/>
    <property type="evidence" value="ECO:0007669"/>
    <property type="project" value="InterPro"/>
</dbReference>
<dbReference type="InterPro" id="IPR037284">
    <property type="entry name" value="SUF_FeS_clus_asmbl_SufBD_sf"/>
</dbReference>
<dbReference type="PANTHER" id="PTHR43575:SF1">
    <property type="entry name" value="PROTEIN ABCI7, CHLOROPLASTIC"/>
    <property type="match status" value="1"/>
</dbReference>
<dbReference type="InterPro" id="IPR055346">
    <property type="entry name" value="Fe-S_cluster_assembly_SufBD"/>
</dbReference>
<dbReference type="AlphaFoldDB" id="A0A1F4W1G6"/>
<comment type="caution">
    <text evidence="2">The sequence shown here is derived from an EMBL/GenBank/DDBJ whole genome shotgun (WGS) entry which is preliminary data.</text>
</comment>